<evidence type="ECO:0000313" key="3">
    <source>
        <dbReference type="Proteomes" id="UP000244334"/>
    </source>
</evidence>
<proteinExistence type="predicted"/>
<name>A0A328TTW8_9GAMM</name>
<reference evidence="2" key="1">
    <citation type="submission" date="2018-04" db="EMBL/GenBank/DDBJ databases">
        <title>Genomes of the Obligate Erwinia dacicola and Facultative Enterobacter sp. OLF Endosymbionts of the Olive Fruit fly, Bactrocera oleae.</title>
        <authorList>
            <person name="Estes A.M."/>
            <person name="Hearn D.J."/>
            <person name="Agarwal S."/>
            <person name="Pierson E.A."/>
            <person name="Dunning-Hotopp J.C."/>
        </authorList>
    </citation>
    <scope>NUCLEOTIDE SEQUENCE [LARGE SCALE GENOMIC DNA]</scope>
    <source>
        <strain evidence="2">Oroville</strain>
    </source>
</reference>
<dbReference type="AlphaFoldDB" id="A0A328TTW8"/>
<protein>
    <submittedName>
        <fullName evidence="2">Uncharacterized protein</fullName>
    </submittedName>
</protein>
<evidence type="ECO:0000256" key="1">
    <source>
        <dbReference type="SAM" id="MobiDB-lite"/>
    </source>
</evidence>
<sequence length="45" mass="5201">MLHEFALYKPAQEKNNPLPGKLTNAKRRQTDPSYEGQSVRRFIGL</sequence>
<feature type="region of interest" description="Disordered" evidence="1">
    <location>
        <begin position="1"/>
        <end position="37"/>
    </location>
</feature>
<organism evidence="2 3">
    <name type="scientific">Candidatus Erwinia dacicola</name>
    <dbReference type="NCBI Taxonomy" id="252393"/>
    <lineage>
        <taxon>Bacteria</taxon>
        <taxon>Pseudomonadati</taxon>
        <taxon>Pseudomonadota</taxon>
        <taxon>Gammaproteobacteria</taxon>
        <taxon>Enterobacterales</taxon>
        <taxon>Erwiniaceae</taxon>
        <taxon>Erwinia</taxon>
    </lineage>
</organism>
<dbReference type="EMBL" id="LJAM02000051">
    <property type="protein sequence ID" value="RAP72235.1"/>
    <property type="molecule type" value="Genomic_DNA"/>
</dbReference>
<comment type="caution">
    <text evidence="2">The sequence shown here is derived from an EMBL/GenBank/DDBJ whole genome shotgun (WGS) entry which is preliminary data.</text>
</comment>
<dbReference type="Proteomes" id="UP000244334">
    <property type="component" value="Unassembled WGS sequence"/>
</dbReference>
<gene>
    <name evidence="2" type="ORF">ACZ87_00930</name>
</gene>
<evidence type="ECO:0000313" key="2">
    <source>
        <dbReference type="EMBL" id="RAP72235.1"/>
    </source>
</evidence>
<keyword evidence="3" id="KW-1185">Reference proteome</keyword>
<accession>A0A328TTW8</accession>